<dbReference type="EMBL" id="DVNM01000005">
    <property type="protein sequence ID" value="HIU68581.1"/>
    <property type="molecule type" value="Genomic_DNA"/>
</dbReference>
<dbReference type="Pfam" id="PF00144">
    <property type="entry name" value="Beta-lactamase"/>
    <property type="match status" value="1"/>
</dbReference>
<dbReference type="InterPro" id="IPR001466">
    <property type="entry name" value="Beta-lactam-related"/>
</dbReference>
<evidence type="ECO:0000313" key="2">
    <source>
        <dbReference type="EMBL" id="HIU68581.1"/>
    </source>
</evidence>
<dbReference type="InterPro" id="IPR012338">
    <property type="entry name" value="Beta-lactam/transpept-like"/>
</dbReference>
<proteinExistence type="predicted"/>
<dbReference type="AlphaFoldDB" id="A0A9D1MTK3"/>
<dbReference type="SUPFAM" id="SSF56601">
    <property type="entry name" value="beta-lactamase/transpeptidase-like"/>
    <property type="match status" value="1"/>
</dbReference>
<dbReference type="Proteomes" id="UP000824125">
    <property type="component" value="Unassembled WGS sequence"/>
</dbReference>
<comment type="caution">
    <text evidence="2">The sequence shown here is derived from an EMBL/GenBank/DDBJ whole genome shotgun (WGS) entry which is preliminary data.</text>
</comment>
<sequence>MTKIENPELERVTPEDVGIKSSAIKAFIDEINEKKLELHSFMVVRHDKICAECFWKPYGPDIPHVLYSMSKSITATAVGFAIEDGLLQLDDPIYKFFPEYNVQSARNRSITVRMLLTMCSDKLITVVDEKGGRDWIESFFKAPFMTKPGKKFNYISENTFMLSAVVSKVTGKSVVDYLDEKMFRPLGIEKPFWETDGKGNNAGGWGLYMKTQDLAKFFLPYLHGGKYKGVQILPEKWAKAAVSKQFDNLKTGYRDNTCGYGFNFWRCHVPGTFRAEGLLSQRCMFFPEQDALVVLTAGHCKDYEVMDVFWKHFPACFETASLPEDEAARSSMLQTAEACHMEDLPAAPRRSDLESKISGRTMRCKTNAYTSVISVSIVQMLFNKPGKINEMRLDFDDDGLSFTWKEKSYQNTLRAGMDGNYRVSDIAFGDLHFHAYAKAAWTPEGRLQLWIRPVETAHVRKLTFTFTPGGAKVVNTSQPKMGDLAVFYIVFSGIVLSPAMERIVQGVVRTIGLPLVEPNIRTRFLK</sequence>
<name>A0A9D1MTK3_9FIRM</name>
<reference evidence="2" key="1">
    <citation type="submission" date="2020-10" db="EMBL/GenBank/DDBJ databases">
        <authorList>
            <person name="Gilroy R."/>
        </authorList>
    </citation>
    <scope>NUCLEOTIDE SEQUENCE</scope>
    <source>
        <strain evidence="2">CHK176-6737</strain>
    </source>
</reference>
<feature type="domain" description="Beta-lactamase-related" evidence="1">
    <location>
        <begin position="40"/>
        <end position="295"/>
    </location>
</feature>
<keyword evidence="2" id="KW-0378">Hydrolase</keyword>
<reference evidence="2" key="2">
    <citation type="journal article" date="2021" name="PeerJ">
        <title>Extensive microbial diversity within the chicken gut microbiome revealed by metagenomics and culture.</title>
        <authorList>
            <person name="Gilroy R."/>
            <person name="Ravi A."/>
            <person name="Getino M."/>
            <person name="Pursley I."/>
            <person name="Horton D.L."/>
            <person name="Alikhan N.F."/>
            <person name="Baker D."/>
            <person name="Gharbi K."/>
            <person name="Hall N."/>
            <person name="Watson M."/>
            <person name="Adriaenssens E.M."/>
            <person name="Foster-Nyarko E."/>
            <person name="Jarju S."/>
            <person name="Secka A."/>
            <person name="Antonio M."/>
            <person name="Oren A."/>
            <person name="Chaudhuri R.R."/>
            <person name="La Ragione R."/>
            <person name="Hildebrand F."/>
            <person name="Pallen M.J."/>
        </authorList>
    </citation>
    <scope>NUCLEOTIDE SEQUENCE</scope>
    <source>
        <strain evidence="2">CHK176-6737</strain>
    </source>
</reference>
<gene>
    <name evidence="2" type="ORF">IAD23_01315</name>
</gene>
<organism evidence="2 3">
    <name type="scientific">Candidatus Scybalenecus merdavium</name>
    <dbReference type="NCBI Taxonomy" id="2840939"/>
    <lineage>
        <taxon>Bacteria</taxon>
        <taxon>Bacillati</taxon>
        <taxon>Bacillota</taxon>
        <taxon>Clostridia</taxon>
        <taxon>Eubacteriales</taxon>
        <taxon>Oscillospiraceae</taxon>
        <taxon>Oscillospiraceae incertae sedis</taxon>
        <taxon>Candidatus Scybalenecus</taxon>
    </lineage>
</organism>
<dbReference type="Gene3D" id="3.40.710.10">
    <property type="entry name" value="DD-peptidase/beta-lactamase superfamily"/>
    <property type="match status" value="1"/>
</dbReference>
<evidence type="ECO:0000313" key="3">
    <source>
        <dbReference type="Proteomes" id="UP000824125"/>
    </source>
</evidence>
<protein>
    <submittedName>
        <fullName evidence="2">Serine hydrolase</fullName>
    </submittedName>
</protein>
<dbReference type="PANTHER" id="PTHR43283:SF7">
    <property type="entry name" value="BETA-LACTAMASE-RELATED DOMAIN-CONTAINING PROTEIN"/>
    <property type="match status" value="1"/>
</dbReference>
<dbReference type="InterPro" id="IPR050789">
    <property type="entry name" value="Diverse_Enzym_Activities"/>
</dbReference>
<dbReference type="PANTHER" id="PTHR43283">
    <property type="entry name" value="BETA-LACTAMASE-RELATED"/>
    <property type="match status" value="1"/>
</dbReference>
<evidence type="ECO:0000259" key="1">
    <source>
        <dbReference type="Pfam" id="PF00144"/>
    </source>
</evidence>
<accession>A0A9D1MTK3</accession>
<dbReference type="GO" id="GO:0016787">
    <property type="term" value="F:hydrolase activity"/>
    <property type="evidence" value="ECO:0007669"/>
    <property type="project" value="UniProtKB-KW"/>
</dbReference>